<organism evidence="1 2">
    <name type="scientific">Cylindrobasidium torrendii FP15055 ss-10</name>
    <dbReference type="NCBI Taxonomy" id="1314674"/>
    <lineage>
        <taxon>Eukaryota</taxon>
        <taxon>Fungi</taxon>
        <taxon>Dikarya</taxon>
        <taxon>Basidiomycota</taxon>
        <taxon>Agaricomycotina</taxon>
        <taxon>Agaricomycetes</taxon>
        <taxon>Agaricomycetidae</taxon>
        <taxon>Agaricales</taxon>
        <taxon>Marasmiineae</taxon>
        <taxon>Physalacriaceae</taxon>
        <taxon>Cylindrobasidium</taxon>
    </lineage>
</organism>
<dbReference type="STRING" id="1314674.A0A0D7AZ36"/>
<gene>
    <name evidence="1" type="ORF">CYLTODRAFT_316394</name>
</gene>
<feature type="non-terminal residue" evidence="1">
    <location>
        <position position="1"/>
    </location>
</feature>
<dbReference type="AlphaFoldDB" id="A0A0D7AZ36"/>
<accession>A0A0D7AZ36</accession>
<name>A0A0D7AZ36_9AGAR</name>
<feature type="non-terminal residue" evidence="1">
    <location>
        <position position="120"/>
    </location>
</feature>
<dbReference type="OrthoDB" id="3268967at2759"/>
<dbReference type="EMBL" id="KN880683">
    <property type="protein sequence ID" value="KIY63633.1"/>
    <property type="molecule type" value="Genomic_DNA"/>
</dbReference>
<protein>
    <submittedName>
        <fullName evidence="1">Uncharacterized protein</fullName>
    </submittedName>
</protein>
<reference evidence="1 2" key="1">
    <citation type="journal article" date="2015" name="Fungal Genet. Biol.">
        <title>Evolution of novel wood decay mechanisms in Agaricales revealed by the genome sequences of Fistulina hepatica and Cylindrobasidium torrendii.</title>
        <authorList>
            <person name="Floudas D."/>
            <person name="Held B.W."/>
            <person name="Riley R."/>
            <person name="Nagy L.G."/>
            <person name="Koehler G."/>
            <person name="Ransdell A.S."/>
            <person name="Younus H."/>
            <person name="Chow J."/>
            <person name="Chiniquy J."/>
            <person name="Lipzen A."/>
            <person name="Tritt A."/>
            <person name="Sun H."/>
            <person name="Haridas S."/>
            <person name="LaButti K."/>
            <person name="Ohm R.A."/>
            <person name="Kues U."/>
            <person name="Blanchette R.A."/>
            <person name="Grigoriev I.V."/>
            <person name="Minto R.E."/>
            <person name="Hibbett D.S."/>
        </authorList>
    </citation>
    <scope>NUCLEOTIDE SEQUENCE [LARGE SCALE GENOMIC DNA]</scope>
    <source>
        <strain evidence="1 2">FP15055 ss-10</strain>
    </source>
</reference>
<dbReference type="Proteomes" id="UP000054007">
    <property type="component" value="Unassembled WGS sequence"/>
</dbReference>
<evidence type="ECO:0000313" key="1">
    <source>
        <dbReference type="EMBL" id="KIY63633.1"/>
    </source>
</evidence>
<proteinExistence type="predicted"/>
<sequence>LEEISQYDMFINYIRGEDNSVADALSRLPPDDSVVTDEDPEDCNLPNWKTWLAKHSSNVSAVMAITTDADVLNEIRSGYTTDPFCKKFFESKGPLLTGARIENGLLYVGSRLVVPRTGTV</sequence>
<evidence type="ECO:0000313" key="2">
    <source>
        <dbReference type="Proteomes" id="UP000054007"/>
    </source>
</evidence>
<keyword evidence="2" id="KW-1185">Reference proteome</keyword>